<evidence type="ECO:0000256" key="7">
    <source>
        <dbReference type="ARBA" id="ARBA00023170"/>
    </source>
</evidence>
<feature type="binding site" evidence="9">
    <location>
        <begin position="259"/>
        <end position="262"/>
    </location>
    <ligand>
        <name>GTP</name>
        <dbReference type="ChEBI" id="CHEBI:37565"/>
    </ligand>
</feature>
<comment type="subunit">
    <text evidence="9">Part of the signal recognition particle protein translocation system, which is composed of SRP and FtsY.</text>
</comment>
<keyword evidence="5 9" id="KW-0342">GTP-binding</keyword>
<proteinExistence type="inferred from homology"/>
<evidence type="ECO:0000256" key="5">
    <source>
        <dbReference type="ARBA" id="ARBA00023134"/>
    </source>
</evidence>
<dbReference type="InterPro" id="IPR000897">
    <property type="entry name" value="SRP54_GTPase_dom"/>
</dbReference>
<dbReference type="Pfam" id="PF02881">
    <property type="entry name" value="SRP54_N"/>
    <property type="match status" value="1"/>
</dbReference>
<comment type="function">
    <text evidence="9">Involved in targeting and insertion of nascent membrane proteins into the cytoplasmic membrane. Acts as a receptor for the complex formed by the signal recognition particle (SRP) and the ribosome-nascent chain (RNC).</text>
</comment>
<dbReference type="NCBIfam" id="TIGR00064">
    <property type="entry name" value="ftsY"/>
    <property type="match status" value="1"/>
</dbReference>
<keyword evidence="3 9" id="KW-0547">Nucleotide-binding</keyword>
<keyword evidence="4 9" id="KW-0378">Hydrolase</keyword>
<dbReference type="Proteomes" id="UP001652442">
    <property type="component" value="Unassembled WGS sequence"/>
</dbReference>
<dbReference type="SUPFAM" id="SSF52540">
    <property type="entry name" value="P-loop containing nucleoside triphosphate hydrolases"/>
    <property type="match status" value="1"/>
</dbReference>
<evidence type="ECO:0000256" key="2">
    <source>
        <dbReference type="ARBA" id="ARBA00022490"/>
    </source>
</evidence>
<evidence type="ECO:0000313" key="13">
    <source>
        <dbReference type="Proteomes" id="UP001652442"/>
    </source>
</evidence>
<comment type="caution">
    <text evidence="12">The sequence shown here is derived from an EMBL/GenBank/DDBJ whole genome shotgun (WGS) entry which is preliminary data.</text>
</comment>
<feature type="binding site" evidence="9">
    <location>
        <begin position="195"/>
        <end position="199"/>
    </location>
    <ligand>
        <name>GTP</name>
        <dbReference type="ChEBI" id="CHEBI:37565"/>
    </ligand>
</feature>
<dbReference type="EC" id="3.6.5.4" evidence="9"/>
<feature type="coiled-coil region" evidence="10">
    <location>
        <begin position="200"/>
        <end position="227"/>
    </location>
</feature>
<dbReference type="PANTHER" id="PTHR43134">
    <property type="entry name" value="SIGNAL RECOGNITION PARTICLE RECEPTOR SUBUNIT ALPHA"/>
    <property type="match status" value="1"/>
</dbReference>
<dbReference type="InterPro" id="IPR004390">
    <property type="entry name" value="SR_rcpt_FtsY"/>
</dbReference>
<sequence>MSEEKKGFFGRLVAGLAKTRKNIVSGFESVFSGFSRIDDDFYEELEEILIMGDIGVRATEEILDSLKEKVKENKIKDPADCKELLIDSIKEQMNVGDTAYRFEDEKSVVLIIGVNGVGKTTTVGKLAGKLKSQNKKVIMAAADTFRAAAGEQLHEWANRAGVDIVGGQDGADPAAVVFDAVQAAKARKADVLLCDTAGRLHNKKNLMEELKKINRILEKEYPEAYRETLVVLDATTGQNALVQAKQFSEAAEITGIVLTKMDGTAKGGIAVAIHSELGIPVKYIGVGETIDDLQKFDADQFVDALFDTQTEE</sequence>
<evidence type="ECO:0000313" key="12">
    <source>
        <dbReference type="EMBL" id="MCU6763454.1"/>
    </source>
</evidence>
<keyword evidence="1 9" id="KW-1003">Cell membrane</keyword>
<evidence type="ECO:0000256" key="1">
    <source>
        <dbReference type="ARBA" id="ARBA00022475"/>
    </source>
</evidence>
<evidence type="ECO:0000259" key="11">
    <source>
        <dbReference type="PROSITE" id="PS00300"/>
    </source>
</evidence>
<evidence type="ECO:0000256" key="8">
    <source>
        <dbReference type="ARBA" id="ARBA00048027"/>
    </source>
</evidence>
<accession>A0ABT2TPR5</accession>
<comment type="similarity">
    <text evidence="9">Belongs to the GTP-binding SRP family. FtsY subfamily.</text>
</comment>
<dbReference type="InterPro" id="IPR042101">
    <property type="entry name" value="SRP54_N_sf"/>
</dbReference>
<protein>
    <recommendedName>
        <fullName evidence="9">Signal recognition particle receptor FtsY</fullName>
        <shortName evidence="9">SRP receptor</shortName>
        <ecNumber evidence="9">3.6.5.4</ecNumber>
    </recommendedName>
</protein>
<evidence type="ECO:0000256" key="6">
    <source>
        <dbReference type="ARBA" id="ARBA00023136"/>
    </source>
</evidence>
<keyword evidence="6 9" id="KW-0472">Membrane</keyword>
<keyword evidence="10" id="KW-0175">Coiled coil</keyword>
<keyword evidence="2 9" id="KW-0963">Cytoplasm</keyword>
<dbReference type="SUPFAM" id="SSF47364">
    <property type="entry name" value="Domain of the SRP/SRP receptor G-proteins"/>
    <property type="match status" value="1"/>
</dbReference>
<dbReference type="Pfam" id="PF00448">
    <property type="entry name" value="SRP54"/>
    <property type="match status" value="1"/>
</dbReference>
<dbReference type="CDD" id="cd17874">
    <property type="entry name" value="FtsY"/>
    <property type="match status" value="1"/>
</dbReference>
<feature type="domain" description="SRP54-type proteins GTP-binding" evidence="11">
    <location>
        <begin position="280"/>
        <end position="293"/>
    </location>
</feature>
<dbReference type="PROSITE" id="PS00300">
    <property type="entry name" value="SRP54"/>
    <property type="match status" value="1"/>
</dbReference>
<dbReference type="PANTHER" id="PTHR43134:SF1">
    <property type="entry name" value="SIGNAL RECOGNITION PARTICLE RECEPTOR SUBUNIT ALPHA"/>
    <property type="match status" value="1"/>
</dbReference>
<keyword evidence="7 9" id="KW-0675">Receptor</keyword>
<keyword evidence="13" id="KW-1185">Reference proteome</keyword>
<feature type="binding site" evidence="9">
    <location>
        <begin position="113"/>
        <end position="120"/>
    </location>
    <ligand>
        <name>GTP</name>
        <dbReference type="ChEBI" id="CHEBI:37565"/>
    </ligand>
</feature>
<dbReference type="Gene3D" id="3.40.50.300">
    <property type="entry name" value="P-loop containing nucleotide triphosphate hydrolases"/>
    <property type="match status" value="1"/>
</dbReference>
<evidence type="ECO:0000256" key="10">
    <source>
        <dbReference type="SAM" id="Coils"/>
    </source>
</evidence>
<name>A0ABT2TPR5_9FIRM</name>
<reference evidence="12 13" key="1">
    <citation type="journal article" date="2021" name="ISME Commun">
        <title>Automated analysis of genomic sequences facilitates high-throughput and comprehensive description of bacteria.</title>
        <authorList>
            <person name="Hitch T.C.A."/>
        </authorList>
    </citation>
    <scope>NUCLEOTIDE SEQUENCE [LARGE SCALE GENOMIC DNA]</scope>
    <source>
        <strain evidence="12 13">Sanger_109</strain>
    </source>
</reference>
<comment type="subcellular location">
    <subcellularLocation>
        <location evidence="9">Cell membrane</location>
        <topology evidence="9">Peripheral membrane protein</topology>
        <orientation evidence="9">Cytoplasmic side</orientation>
    </subcellularLocation>
    <subcellularLocation>
        <location evidence="9">Cytoplasm</location>
    </subcellularLocation>
</comment>
<evidence type="ECO:0000256" key="3">
    <source>
        <dbReference type="ARBA" id="ARBA00022741"/>
    </source>
</evidence>
<evidence type="ECO:0000256" key="9">
    <source>
        <dbReference type="HAMAP-Rule" id="MF_00920"/>
    </source>
</evidence>
<dbReference type="SMART" id="SM00382">
    <property type="entry name" value="AAA"/>
    <property type="match status" value="1"/>
</dbReference>
<dbReference type="InterPro" id="IPR036225">
    <property type="entry name" value="SRP/SRP_N"/>
</dbReference>
<evidence type="ECO:0000256" key="4">
    <source>
        <dbReference type="ARBA" id="ARBA00022801"/>
    </source>
</evidence>
<organism evidence="12 13">
    <name type="scientific">Brotonthovivens ammoniilytica</name>
    <dbReference type="NCBI Taxonomy" id="2981725"/>
    <lineage>
        <taxon>Bacteria</taxon>
        <taxon>Bacillati</taxon>
        <taxon>Bacillota</taxon>
        <taxon>Clostridia</taxon>
        <taxon>Lachnospirales</taxon>
        <taxon>Lachnospiraceae</taxon>
        <taxon>Brotonthovivens</taxon>
    </lineage>
</organism>
<dbReference type="HAMAP" id="MF_00920">
    <property type="entry name" value="FtsY"/>
    <property type="match status" value="1"/>
</dbReference>
<dbReference type="SMART" id="SM00963">
    <property type="entry name" value="SRP54_N"/>
    <property type="match status" value="1"/>
</dbReference>
<comment type="catalytic activity">
    <reaction evidence="8 9">
        <text>GTP + H2O = GDP + phosphate + H(+)</text>
        <dbReference type="Rhea" id="RHEA:19669"/>
        <dbReference type="ChEBI" id="CHEBI:15377"/>
        <dbReference type="ChEBI" id="CHEBI:15378"/>
        <dbReference type="ChEBI" id="CHEBI:37565"/>
        <dbReference type="ChEBI" id="CHEBI:43474"/>
        <dbReference type="ChEBI" id="CHEBI:58189"/>
        <dbReference type="EC" id="3.6.5.4"/>
    </reaction>
</comment>
<dbReference type="InterPro" id="IPR013822">
    <property type="entry name" value="Signal_recog_particl_SRP54_hlx"/>
</dbReference>
<dbReference type="SMART" id="SM00962">
    <property type="entry name" value="SRP54"/>
    <property type="match status" value="1"/>
</dbReference>
<dbReference type="Gene3D" id="1.20.120.140">
    <property type="entry name" value="Signal recognition particle SRP54, nucleotide-binding domain"/>
    <property type="match status" value="1"/>
</dbReference>
<dbReference type="RefSeq" id="WP_158426095.1">
    <property type="nucleotide sequence ID" value="NZ_JAOQJQ010000007.1"/>
</dbReference>
<dbReference type="InterPro" id="IPR003593">
    <property type="entry name" value="AAA+_ATPase"/>
</dbReference>
<gene>
    <name evidence="9 12" type="primary">ftsY</name>
    <name evidence="12" type="ORF">OCV88_14155</name>
</gene>
<dbReference type="InterPro" id="IPR027417">
    <property type="entry name" value="P-loop_NTPase"/>
</dbReference>
<dbReference type="EMBL" id="JAOQJQ010000007">
    <property type="protein sequence ID" value="MCU6763454.1"/>
    <property type="molecule type" value="Genomic_DNA"/>
</dbReference>